<evidence type="ECO:0000256" key="2">
    <source>
        <dbReference type="ARBA" id="ARBA00004651"/>
    </source>
</evidence>
<feature type="region of interest" description="Disordered" evidence="13">
    <location>
        <begin position="358"/>
        <end position="379"/>
    </location>
</feature>
<comment type="cofactor">
    <cofactor evidence="1">
        <name>heme</name>
        <dbReference type="ChEBI" id="CHEBI:30413"/>
    </cofactor>
</comment>
<evidence type="ECO:0000313" key="16">
    <source>
        <dbReference type="EMBL" id="MDF2096543.1"/>
    </source>
</evidence>
<dbReference type="PANTHER" id="PTHR30074:SF6">
    <property type="entry name" value="FORMATE DEHYDROGENASE GAMMA SUBUNIT"/>
    <property type="match status" value="1"/>
</dbReference>
<dbReference type="GO" id="GO:0008863">
    <property type="term" value="F:formate dehydrogenase (NAD+) activity"/>
    <property type="evidence" value="ECO:0007669"/>
    <property type="project" value="UniProtKB-EC"/>
</dbReference>
<dbReference type="Pfam" id="PF01292">
    <property type="entry name" value="Ni_hydr_CYTB"/>
    <property type="match status" value="1"/>
</dbReference>
<sequence>MTRQGIQSWRQVILTVGLGLAILLSAFVIEAGSAAAQTGGRDVPGFSPQGGEVPGGALGSDATADMWRAIRQGDAGRVVQRDGQAGVMIQSEGDNWRAVRNGPLKLYSAWIMLGMLGLLALFFLLRGRVRIEAGPAGRTIERFSGLDRFAHWLTATTFVVLALTGLNLMFGRYFLLPLVGPEFFGTLTLAGKYAHNYLAFPFMLGIVLMFVLWVKHNIPNRHDFVWAAKAGGLFSKHSHPPARKFNAGQKVLFWLVIIGGLSLSLSGIALLFPFQTDLWGKTLGFLAGLGLNVPTNISPMMEMQLNSIWHAAVGVVMIAIILGHIYIGTLGMEGAFAAMGSGKVDLNWAREHHNLWAEEEERKSRAPAQPPRKAAAPAE</sequence>
<keyword evidence="17" id="KW-1185">Reference proteome</keyword>
<dbReference type="RefSeq" id="WP_275823073.1">
    <property type="nucleotide sequence ID" value="NZ_JARHUD010000006.1"/>
</dbReference>
<proteinExistence type="inferred from homology"/>
<protein>
    <submittedName>
        <fullName evidence="16">Formate dehydrogenase subunit gamma</fullName>
        <ecNumber evidence="16">1.17.1.9</ecNumber>
    </submittedName>
</protein>
<comment type="subcellular location">
    <subcellularLocation>
        <location evidence="2">Cell membrane</location>
        <topology evidence="2">Multi-pass membrane protein</topology>
    </subcellularLocation>
</comment>
<keyword evidence="7 14" id="KW-0812">Transmembrane</keyword>
<keyword evidence="4" id="KW-0813">Transport</keyword>
<keyword evidence="12 14" id="KW-0472">Membrane</keyword>
<dbReference type="InterPro" id="IPR011577">
    <property type="entry name" value="Cyt_b561_bac/Ni-Hgenase"/>
</dbReference>
<feature type="transmembrane region" description="Helical" evidence="14">
    <location>
        <begin position="307"/>
        <end position="327"/>
    </location>
</feature>
<evidence type="ECO:0000256" key="1">
    <source>
        <dbReference type="ARBA" id="ARBA00001971"/>
    </source>
</evidence>
<comment type="caution">
    <text evidence="16">The sequence shown here is derived from an EMBL/GenBank/DDBJ whole genome shotgun (WGS) entry which is preliminary data.</text>
</comment>
<feature type="transmembrane region" description="Helical" evidence="14">
    <location>
        <begin position="251"/>
        <end position="272"/>
    </location>
</feature>
<evidence type="ECO:0000256" key="13">
    <source>
        <dbReference type="SAM" id="MobiDB-lite"/>
    </source>
</evidence>
<comment type="similarity">
    <text evidence="3">Belongs to the formate dehydrogenase gamma subunit family.</text>
</comment>
<dbReference type="Proteomes" id="UP001215503">
    <property type="component" value="Unassembled WGS sequence"/>
</dbReference>
<evidence type="ECO:0000256" key="10">
    <source>
        <dbReference type="ARBA" id="ARBA00022989"/>
    </source>
</evidence>
<dbReference type="EMBL" id="JARHUD010000006">
    <property type="protein sequence ID" value="MDF2096543.1"/>
    <property type="molecule type" value="Genomic_DNA"/>
</dbReference>
<evidence type="ECO:0000256" key="5">
    <source>
        <dbReference type="ARBA" id="ARBA00022475"/>
    </source>
</evidence>
<gene>
    <name evidence="16" type="ORF">P2G67_11195</name>
</gene>
<keyword evidence="11" id="KW-0408">Iron</keyword>
<reference evidence="16 17" key="1">
    <citation type="submission" date="2023-03" db="EMBL/GenBank/DDBJ databases">
        <title>Fodinicurvata sp. CAU 1616 isolated from sea sendiment.</title>
        <authorList>
            <person name="Kim W."/>
        </authorList>
    </citation>
    <scope>NUCLEOTIDE SEQUENCE [LARGE SCALE GENOMIC DNA]</scope>
    <source>
        <strain evidence="16 17">CAU 1616</strain>
    </source>
</reference>
<keyword evidence="10 14" id="KW-1133">Transmembrane helix</keyword>
<evidence type="ECO:0000256" key="12">
    <source>
        <dbReference type="ARBA" id="ARBA00023136"/>
    </source>
</evidence>
<evidence type="ECO:0000256" key="3">
    <source>
        <dbReference type="ARBA" id="ARBA00010747"/>
    </source>
</evidence>
<evidence type="ECO:0000313" key="17">
    <source>
        <dbReference type="Proteomes" id="UP001215503"/>
    </source>
</evidence>
<dbReference type="NCBIfam" id="TIGR01583">
    <property type="entry name" value="formate-DH-gamm"/>
    <property type="match status" value="1"/>
</dbReference>
<dbReference type="PANTHER" id="PTHR30074">
    <property type="entry name" value="FORMATE DEHYDROGENASE, NITRATE-INDUCIBLE, CYTOCHROME B556 FDN SUBUNIT"/>
    <property type="match status" value="1"/>
</dbReference>
<dbReference type="SUPFAM" id="SSF81342">
    <property type="entry name" value="Transmembrane di-heme cytochromes"/>
    <property type="match status" value="1"/>
</dbReference>
<evidence type="ECO:0000256" key="8">
    <source>
        <dbReference type="ARBA" id="ARBA00022723"/>
    </source>
</evidence>
<feature type="transmembrane region" description="Helical" evidence="14">
    <location>
        <begin position="106"/>
        <end position="125"/>
    </location>
</feature>
<keyword evidence="16" id="KW-0560">Oxidoreductase</keyword>
<organism evidence="16 17">
    <name type="scientific">Aquibaculum arenosum</name>
    <dbReference type="NCBI Taxonomy" id="3032591"/>
    <lineage>
        <taxon>Bacteria</taxon>
        <taxon>Pseudomonadati</taxon>
        <taxon>Pseudomonadota</taxon>
        <taxon>Alphaproteobacteria</taxon>
        <taxon>Rhodospirillales</taxon>
        <taxon>Rhodovibrionaceae</taxon>
        <taxon>Aquibaculum</taxon>
    </lineage>
</organism>
<keyword evidence="6" id="KW-0349">Heme</keyword>
<evidence type="ECO:0000256" key="7">
    <source>
        <dbReference type="ARBA" id="ARBA00022692"/>
    </source>
</evidence>
<feature type="transmembrane region" description="Helical" evidence="14">
    <location>
        <begin position="152"/>
        <end position="174"/>
    </location>
</feature>
<evidence type="ECO:0000256" key="14">
    <source>
        <dbReference type="SAM" id="Phobius"/>
    </source>
</evidence>
<feature type="transmembrane region" description="Helical" evidence="14">
    <location>
        <begin position="194"/>
        <end position="214"/>
    </location>
</feature>
<evidence type="ECO:0000256" key="9">
    <source>
        <dbReference type="ARBA" id="ARBA00022982"/>
    </source>
</evidence>
<dbReference type="InterPro" id="IPR051817">
    <property type="entry name" value="FDH_cytochrome_b556_subunit"/>
</dbReference>
<evidence type="ECO:0000256" key="11">
    <source>
        <dbReference type="ARBA" id="ARBA00023004"/>
    </source>
</evidence>
<evidence type="ECO:0000256" key="4">
    <source>
        <dbReference type="ARBA" id="ARBA00022448"/>
    </source>
</evidence>
<feature type="domain" description="Cytochrome b561 bacterial/Ni-hydrogenase" evidence="15">
    <location>
        <begin position="142"/>
        <end position="341"/>
    </location>
</feature>
<keyword evidence="9" id="KW-0249">Electron transport</keyword>
<dbReference type="InterPro" id="IPR016174">
    <property type="entry name" value="Di-haem_cyt_TM"/>
</dbReference>
<evidence type="ECO:0000256" key="6">
    <source>
        <dbReference type="ARBA" id="ARBA00022617"/>
    </source>
</evidence>
<keyword evidence="8" id="KW-0479">Metal-binding</keyword>
<accession>A0ABT5YNY7</accession>
<dbReference type="EC" id="1.17.1.9" evidence="16"/>
<dbReference type="Gene3D" id="1.20.950.20">
    <property type="entry name" value="Transmembrane di-heme cytochromes, Chain C"/>
    <property type="match status" value="1"/>
</dbReference>
<keyword evidence="5" id="KW-1003">Cell membrane</keyword>
<dbReference type="InterPro" id="IPR006471">
    <property type="entry name" value="Formate_DH_gsu"/>
</dbReference>
<evidence type="ECO:0000259" key="15">
    <source>
        <dbReference type="Pfam" id="PF01292"/>
    </source>
</evidence>
<name>A0ABT5YNY7_9PROT</name>